<dbReference type="OrthoDB" id="3902805at2"/>
<dbReference type="Proteomes" id="UP000256329">
    <property type="component" value="Unassembled WGS sequence"/>
</dbReference>
<sequence length="649" mass="73721">MPREIILGNGRLLVNLDSRYRVRELYYPYVGKENHLLDGIAEVGVWVEGNFSWVGEAGWEIGSFYEEETLVAATAAFNPALQLSLRFIEAVDWEREVWVRRIEVKNLASHPREVRVFFYQDFNLGGCDLGDTAFYDPATKGLVHYKSCYFLLLNGHEGVKQYSIRKRGGGGSRADAEDGELAGPPADQGDINSAVAFSFYLEAGEEKSFFFWLVAGRSLEEVREKDGWVKRKGPDEILERTRLFWRHWLKCTRRKDFADLPEDLIGLYRHSLLVLRAQTDLRGGVLAATDTDILVTNRDHYAYVWPRDGALVAHALDRAGYPEVSRAFFNFAASVLRQEEGFFWHKYHPDGTLGSSWLAWLHGGEEKLPIQEDETALVLWALGEHLRLYPEASGYLTDWFSLLVEPMASFLACYRDEKTGLPLPSYDLWEERYGTFTFTASTVYAALRAAAYLAILAGERSLARAWKQAAEEVKQGVLEHLFDRERNRFLRGLSLTARGLSPDPTLDASLWGVWRFGLLPPSDPRVVATMEAVGEGLRVKTAVGGIARYHGDYYFRQTEDFDTVPGNPWIITTLWLAEYLTVRASRREELAPAKKLLCWVARHRSSTGMLPEQLHPFTGAPLSVSPLTWSHAALVEAVDAYRHRWQILP</sequence>
<dbReference type="SUPFAM" id="SSF48208">
    <property type="entry name" value="Six-hairpin glycosidases"/>
    <property type="match status" value="1"/>
</dbReference>
<gene>
    <name evidence="2" type="ORF">DXX99_08065</name>
</gene>
<proteinExistence type="predicted"/>
<dbReference type="RefSeq" id="WP_115792987.1">
    <property type="nucleotide sequence ID" value="NZ_QSLN01000012.1"/>
</dbReference>
<keyword evidence="3" id="KW-1185">Reference proteome</keyword>
<dbReference type="AlphaFoldDB" id="A0A3D8P3R9"/>
<feature type="domain" description="GH15-like" evidence="1">
    <location>
        <begin position="595"/>
        <end position="638"/>
    </location>
</feature>
<dbReference type="InterPro" id="IPR008928">
    <property type="entry name" value="6-hairpin_glycosidase_sf"/>
</dbReference>
<reference evidence="2 3" key="1">
    <citation type="submission" date="2018-08" db="EMBL/GenBank/DDBJ databases">
        <title>Form III RuBisCO-mediated autotrophy in Thermodesulfobium bacteria.</title>
        <authorList>
            <person name="Toshchakov S.V."/>
            <person name="Kublanov I.V."/>
            <person name="Frolov E."/>
            <person name="Bonch-Osmolovskaya E.A."/>
            <person name="Tourova T.P."/>
            <person name="Chernych N.A."/>
            <person name="Lebedinsky A.V."/>
        </authorList>
    </citation>
    <scope>NUCLEOTIDE SEQUENCE [LARGE SCALE GENOMIC DNA]</scope>
    <source>
        <strain evidence="2 3">SR</strain>
    </source>
</reference>
<dbReference type="InterPro" id="IPR012341">
    <property type="entry name" value="6hp_glycosidase-like_sf"/>
</dbReference>
<keyword evidence="2" id="KW-0378">Hydrolase</keyword>
<dbReference type="EMBL" id="QSLN01000012">
    <property type="protein sequence ID" value="RDV82094.1"/>
    <property type="molecule type" value="Genomic_DNA"/>
</dbReference>
<organism evidence="2 3">
    <name type="scientific">Ammonifex thiophilus</name>
    <dbReference type="NCBI Taxonomy" id="444093"/>
    <lineage>
        <taxon>Bacteria</taxon>
        <taxon>Bacillati</taxon>
        <taxon>Bacillota</taxon>
        <taxon>Clostridia</taxon>
        <taxon>Thermoanaerobacterales</taxon>
        <taxon>Thermoanaerobacteraceae</taxon>
        <taxon>Ammonifex</taxon>
    </lineage>
</organism>
<dbReference type="PANTHER" id="PTHR31616:SF13">
    <property type="entry name" value="GLUCAN 1,4-ALPHA-GLUCOSIDASE"/>
    <property type="match status" value="1"/>
</dbReference>
<dbReference type="GO" id="GO:0005975">
    <property type="term" value="P:carbohydrate metabolic process"/>
    <property type="evidence" value="ECO:0007669"/>
    <property type="project" value="InterPro"/>
</dbReference>
<dbReference type="PANTHER" id="PTHR31616">
    <property type="entry name" value="TREHALASE"/>
    <property type="match status" value="1"/>
</dbReference>
<comment type="caution">
    <text evidence="2">The sequence shown here is derived from an EMBL/GenBank/DDBJ whole genome shotgun (WGS) entry which is preliminary data.</text>
</comment>
<accession>A0A3D8P3R9</accession>
<protein>
    <submittedName>
        <fullName evidence="2">Glycoside hydrolase family 15 protein</fullName>
    </submittedName>
</protein>
<evidence type="ECO:0000313" key="3">
    <source>
        <dbReference type="Proteomes" id="UP000256329"/>
    </source>
</evidence>
<dbReference type="Gene3D" id="1.50.10.10">
    <property type="match status" value="1"/>
</dbReference>
<dbReference type="Pfam" id="PF00723">
    <property type="entry name" value="Glyco_hydro_15"/>
    <property type="match status" value="2"/>
</dbReference>
<feature type="domain" description="GH15-like" evidence="1">
    <location>
        <begin position="277"/>
        <end position="584"/>
    </location>
</feature>
<dbReference type="GO" id="GO:0004553">
    <property type="term" value="F:hydrolase activity, hydrolyzing O-glycosyl compounds"/>
    <property type="evidence" value="ECO:0007669"/>
    <property type="project" value="UniProtKB-ARBA"/>
</dbReference>
<dbReference type="Gene3D" id="2.70.98.40">
    <property type="entry name" value="Glycoside hydrolase, family 65, N-terminal domain"/>
    <property type="match status" value="1"/>
</dbReference>
<name>A0A3D8P3R9_9THEO</name>
<evidence type="ECO:0000259" key="1">
    <source>
        <dbReference type="Pfam" id="PF00723"/>
    </source>
</evidence>
<evidence type="ECO:0000313" key="2">
    <source>
        <dbReference type="EMBL" id="RDV82094.1"/>
    </source>
</evidence>
<dbReference type="InterPro" id="IPR011613">
    <property type="entry name" value="GH15-like"/>
</dbReference>
<dbReference type="InterPro" id="IPR037018">
    <property type="entry name" value="GH65_N"/>
</dbReference>